<proteinExistence type="predicted"/>
<dbReference type="AlphaFoldDB" id="A0A644YV63"/>
<comment type="caution">
    <text evidence="1">The sequence shown here is derived from an EMBL/GenBank/DDBJ whole genome shotgun (WGS) entry which is preliminary data.</text>
</comment>
<gene>
    <name evidence="1" type="ORF">SDC9_78988</name>
</gene>
<protein>
    <submittedName>
        <fullName evidence="1">Uncharacterized protein</fullName>
    </submittedName>
</protein>
<accession>A0A644YV63</accession>
<sequence>MRGALNDGLRNGWDSGEVHVGNPHIDSGEAGLHFSIRNRNHFGRNGILAAAVHNSCEIVLHTAHFFLFFEISVYITTRSLEAR</sequence>
<reference evidence="1" key="1">
    <citation type="submission" date="2019-08" db="EMBL/GenBank/DDBJ databases">
        <authorList>
            <person name="Kucharzyk K."/>
            <person name="Murdoch R.W."/>
            <person name="Higgins S."/>
            <person name="Loffler F."/>
        </authorList>
    </citation>
    <scope>NUCLEOTIDE SEQUENCE</scope>
</reference>
<organism evidence="1">
    <name type="scientific">bioreactor metagenome</name>
    <dbReference type="NCBI Taxonomy" id="1076179"/>
    <lineage>
        <taxon>unclassified sequences</taxon>
        <taxon>metagenomes</taxon>
        <taxon>ecological metagenomes</taxon>
    </lineage>
</organism>
<name>A0A644YV63_9ZZZZ</name>
<evidence type="ECO:0000313" key="1">
    <source>
        <dbReference type="EMBL" id="MPM32426.1"/>
    </source>
</evidence>
<dbReference type="EMBL" id="VSSQ01006356">
    <property type="protein sequence ID" value="MPM32426.1"/>
    <property type="molecule type" value="Genomic_DNA"/>
</dbReference>